<evidence type="ECO:0000256" key="1">
    <source>
        <dbReference type="SAM" id="MobiDB-lite"/>
    </source>
</evidence>
<feature type="region of interest" description="Disordered" evidence="1">
    <location>
        <begin position="110"/>
        <end position="131"/>
    </location>
</feature>
<protein>
    <submittedName>
        <fullName evidence="2">Uncharacterized protein</fullName>
    </submittedName>
</protein>
<dbReference type="EMBL" id="KB744455">
    <property type="protein sequence ID" value="EOA95062.1"/>
    <property type="molecule type" value="Genomic_DNA"/>
</dbReference>
<evidence type="ECO:0000313" key="2">
    <source>
        <dbReference type="EMBL" id="EOA95062.1"/>
    </source>
</evidence>
<dbReference type="AlphaFoldDB" id="R0L466"/>
<organism evidence="2 3">
    <name type="scientific">Anas platyrhynchos</name>
    <name type="common">Mallard</name>
    <name type="synonym">Anas boschas</name>
    <dbReference type="NCBI Taxonomy" id="8839"/>
    <lineage>
        <taxon>Eukaryota</taxon>
        <taxon>Metazoa</taxon>
        <taxon>Chordata</taxon>
        <taxon>Craniata</taxon>
        <taxon>Vertebrata</taxon>
        <taxon>Euteleostomi</taxon>
        <taxon>Archelosauria</taxon>
        <taxon>Archosauria</taxon>
        <taxon>Dinosauria</taxon>
        <taxon>Saurischia</taxon>
        <taxon>Theropoda</taxon>
        <taxon>Coelurosauria</taxon>
        <taxon>Aves</taxon>
        <taxon>Neognathae</taxon>
        <taxon>Galloanserae</taxon>
        <taxon>Anseriformes</taxon>
        <taxon>Anatidae</taxon>
        <taxon>Anatinae</taxon>
        <taxon>Anas</taxon>
    </lineage>
</organism>
<accession>R0L466</accession>
<reference evidence="3" key="1">
    <citation type="journal article" date="2013" name="Nat. Genet.">
        <title>The duck genome and transcriptome provide insight into an avian influenza virus reservoir species.</title>
        <authorList>
            <person name="Huang Y."/>
            <person name="Li Y."/>
            <person name="Burt D.W."/>
            <person name="Chen H."/>
            <person name="Zhang Y."/>
            <person name="Qian W."/>
            <person name="Kim H."/>
            <person name="Gan S."/>
            <person name="Zhao Y."/>
            <person name="Li J."/>
            <person name="Yi K."/>
            <person name="Feng H."/>
            <person name="Zhu P."/>
            <person name="Li B."/>
            <person name="Liu Q."/>
            <person name="Fairley S."/>
            <person name="Magor K.E."/>
            <person name="Du Z."/>
            <person name="Hu X."/>
            <person name="Goodman L."/>
            <person name="Tafer H."/>
            <person name="Vignal A."/>
            <person name="Lee T."/>
            <person name="Kim K.W."/>
            <person name="Sheng Z."/>
            <person name="An Y."/>
            <person name="Searle S."/>
            <person name="Herrero J."/>
            <person name="Groenen M.A."/>
            <person name="Crooijmans R.P."/>
            <person name="Faraut T."/>
            <person name="Cai Q."/>
            <person name="Webster R.G."/>
            <person name="Aldridge J.R."/>
            <person name="Warren W.C."/>
            <person name="Bartschat S."/>
            <person name="Kehr S."/>
            <person name="Marz M."/>
            <person name="Stadler P.F."/>
            <person name="Smith J."/>
            <person name="Kraus R.H."/>
            <person name="Zhao Y."/>
            <person name="Ren L."/>
            <person name="Fei J."/>
            <person name="Morisson M."/>
            <person name="Kaiser P."/>
            <person name="Griffin D.K."/>
            <person name="Rao M."/>
            <person name="Pitel F."/>
            <person name="Wang J."/>
            <person name="Li N."/>
        </authorList>
    </citation>
    <scope>NUCLEOTIDE SEQUENCE [LARGE SCALE GENOMIC DNA]</scope>
</reference>
<proteinExistence type="predicted"/>
<dbReference type="Proteomes" id="UP000296049">
    <property type="component" value="Unassembled WGS sequence"/>
</dbReference>
<gene>
    <name evidence="2" type="ORF">Anapl_18996</name>
</gene>
<keyword evidence="3" id="KW-1185">Reference proteome</keyword>
<evidence type="ECO:0000313" key="3">
    <source>
        <dbReference type="Proteomes" id="UP000296049"/>
    </source>
</evidence>
<sequence>MTAPTQQLIAVSAHDLAVASGTPPHTRGQRGAWQTDLSIALEQEEPDPKLIETVPSFTLHLEATSNIGKEKGLALAVQHRQLEVPPSSPLLAQKLPTFGVGGQASVWSVAEKSPGEPHPPSKAAPAAAEDAPELPGGEALCRFLKILVLAIAAKKLQRRQGGEQRMLPSWFLQQDFGTLLVAARCLRNCRSYSEDSTSRAEFEGKAPAYFVEYSLGLLCYFSEVLDLDVSRREAKGTSSPSQQDCCLFSTWVCCVCYRADRGPVSAPKHCMRLAWPLGTKMAEQNCTVGQRFTAVWITLQAPEVDLLSCDAHAEPALKPE</sequence>
<name>R0L466_ANAPL</name>